<feature type="domain" description="PX" evidence="6">
    <location>
        <begin position="265"/>
        <end position="400"/>
    </location>
</feature>
<proteinExistence type="predicted"/>
<feature type="compositionally biased region" description="Polar residues" evidence="4">
    <location>
        <begin position="215"/>
        <end position="227"/>
    </location>
</feature>
<feature type="domain" description="SH3" evidence="5">
    <location>
        <begin position="36"/>
        <end position="100"/>
    </location>
</feature>
<sequence length="642" mass="71878">MKSLRKSLTHKDSLRNQISTPVPLPNVSKPSSAIIPPQKVIRAVTTYRSQAPQELSFKKGDFFHVVAEIEQQGVNWYEAHNPITGARGLVHRDMFEEFMKSSHRTSMPVQKKNAVFYAIVMHDFQAERPDELEAKRGDPITVVAQSNREWFVAKPIGRLGRPGLIPVSFVEVHDPATGRPVPDVDALLDRGDLPKVEEWKREVFNYKQSSITLGVIDSPNTRGSVPNSPYAPQHPPSQPLQQQSPPQQPDPEPELVQRPPTPDCLPEGILLSADCVSFHYEMEQYWFRVDAIFQPYPEPNAPLPPARQLILFRVYEDFYDLQITLLNAFPKEAGRDVPKARILPFMPGPSEDVDDKLTATRRGELDVYLHQLCDLSRSGARYILEDRITREFLASKPGDVVTAVEPRAQELEELSMPYEDEYGEVQDQLGHLRVGDDDGGDYDDEHYQPNKYGISHPYANAQGSSDNIRLAAHVQNHERTSTGSIGGAYVSGSRSNSPGPDASRKQSDRLDSYTQAASSTTSLRSQSASASASADARSRSHSTVTAPPISANNPQAAYIKIKIHDRPSNEVVAIRVHPNITLPDLVDKIQARLGGPVTMLKYRDSSVDWEKYINIRDEDDFRLWLQNANKYTLFTDSGDTNS</sequence>
<accession>A0A0D7A6F5</accession>
<dbReference type="CDD" id="cd06890">
    <property type="entry name" value="PX_Bem1p"/>
    <property type="match status" value="1"/>
</dbReference>
<evidence type="ECO:0000259" key="6">
    <source>
        <dbReference type="PROSITE" id="PS50195"/>
    </source>
</evidence>
<dbReference type="InterPro" id="IPR035549">
    <property type="entry name" value="Bem1/Scd2_SH3_2"/>
</dbReference>
<evidence type="ECO:0000259" key="5">
    <source>
        <dbReference type="PROSITE" id="PS50002"/>
    </source>
</evidence>
<dbReference type="PANTHER" id="PTHR15706">
    <property type="entry name" value="SH3 MULTIPLE DOMAIN"/>
    <property type="match status" value="1"/>
</dbReference>
<dbReference type="EMBL" id="KN882045">
    <property type="protein sequence ID" value="KIY45959.1"/>
    <property type="molecule type" value="Genomic_DNA"/>
</dbReference>
<dbReference type="Gene3D" id="2.30.30.40">
    <property type="entry name" value="SH3 Domains"/>
    <property type="match status" value="2"/>
</dbReference>
<dbReference type="Pfam" id="PF00018">
    <property type="entry name" value="SH3_1"/>
    <property type="match status" value="1"/>
</dbReference>
<feature type="compositionally biased region" description="Low complexity" evidence="4">
    <location>
        <begin position="516"/>
        <end position="535"/>
    </location>
</feature>
<dbReference type="SUPFAM" id="SSF54277">
    <property type="entry name" value="CAD &amp; PB1 domains"/>
    <property type="match status" value="1"/>
</dbReference>
<feature type="domain" description="SH3" evidence="5">
    <location>
        <begin position="113"/>
        <end position="175"/>
    </location>
</feature>
<keyword evidence="8" id="KW-1185">Reference proteome</keyword>
<dbReference type="GO" id="GO:0000747">
    <property type="term" value="P:conjugation with cellular fusion"/>
    <property type="evidence" value="ECO:0007669"/>
    <property type="project" value="TreeGrafter"/>
</dbReference>
<dbReference type="Gene3D" id="3.30.1520.10">
    <property type="entry name" value="Phox-like domain"/>
    <property type="match status" value="1"/>
</dbReference>
<dbReference type="InterPro" id="IPR051228">
    <property type="entry name" value="NADPH_Oxidase/PX-Domain"/>
</dbReference>
<dbReference type="GO" id="GO:0035091">
    <property type="term" value="F:phosphatidylinositol binding"/>
    <property type="evidence" value="ECO:0007669"/>
    <property type="project" value="InterPro"/>
</dbReference>
<feature type="region of interest" description="Disordered" evidence="4">
    <location>
        <begin position="431"/>
        <end position="461"/>
    </location>
</feature>
<gene>
    <name evidence="7" type="ORF">FISHEDRAFT_76193</name>
</gene>
<dbReference type="CDD" id="cd11878">
    <property type="entry name" value="SH3_Bem1p_1"/>
    <property type="match status" value="1"/>
</dbReference>
<dbReference type="Pfam" id="PF07653">
    <property type="entry name" value="SH3_2"/>
    <property type="match status" value="1"/>
</dbReference>
<feature type="region of interest" description="Disordered" evidence="4">
    <location>
        <begin position="477"/>
        <end position="549"/>
    </location>
</feature>
<dbReference type="SMART" id="SM00326">
    <property type="entry name" value="SH3"/>
    <property type="match status" value="2"/>
</dbReference>
<evidence type="ECO:0000313" key="7">
    <source>
        <dbReference type="EMBL" id="KIY45959.1"/>
    </source>
</evidence>
<protein>
    <submittedName>
        <fullName evidence="7">Uncharacterized protein</fullName>
    </submittedName>
</protein>
<dbReference type="SUPFAM" id="SSF64268">
    <property type="entry name" value="PX domain"/>
    <property type="match status" value="1"/>
</dbReference>
<dbReference type="InterPro" id="IPR001683">
    <property type="entry name" value="PX_dom"/>
</dbReference>
<evidence type="ECO:0000256" key="1">
    <source>
        <dbReference type="ARBA" id="ARBA00022443"/>
    </source>
</evidence>
<dbReference type="CDD" id="cd11879">
    <property type="entry name" value="SH3_Bem1p_2"/>
    <property type="match status" value="1"/>
</dbReference>
<dbReference type="PANTHER" id="PTHR15706:SF2">
    <property type="entry name" value="SH3 AND PX DOMAIN-CONTAINING PROTEIN 2A"/>
    <property type="match status" value="1"/>
</dbReference>
<dbReference type="OrthoDB" id="548867at2759"/>
<dbReference type="InterPro" id="IPR036871">
    <property type="entry name" value="PX_dom_sf"/>
</dbReference>
<dbReference type="GO" id="GO:0043332">
    <property type="term" value="C:mating projection tip"/>
    <property type="evidence" value="ECO:0007669"/>
    <property type="project" value="TreeGrafter"/>
</dbReference>
<name>A0A0D7A6F5_9AGAR</name>
<dbReference type="GO" id="GO:0030674">
    <property type="term" value="F:protein-macromolecule adaptor activity"/>
    <property type="evidence" value="ECO:0007669"/>
    <property type="project" value="TreeGrafter"/>
</dbReference>
<dbReference type="InterPro" id="IPR001452">
    <property type="entry name" value="SH3_domain"/>
</dbReference>
<keyword evidence="1 3" id="KW-0728">SH3 domain</keyword>
<dbReference type="Gene3D" id="3.10.20.90">
    <property type="entry name" value="Phosphatidylinositol 3-kinase Catalytic Subunit, Chain A, domain 1"/>
    <property type="match status" value="1"/>
</dbReference>
<dbReference type="PROSITE" id="PS50195">
    <property type="entry name" value="PX"/>
    <property type="match status" value="1"/>
</dbReference>
<evidence type="ECO:0000313" key="8">
    <source>
        <dbReference type="Proteomes" id="UP000054144"/>
    </source>
</evidence>
<organism evidence="7 8">
    <name type="scientific">Fistulina hepatica ATCC 64428</name>
    <dbReference type="NCBI Taxonomy" id="1128425"/>
    <lineage>
        <taxon>Eukaryota</taxon>
        <taxon>Fungi</taxon>
        <taxon>Dikarya</taxon>
        <taxon>Basidiomycota</taxon>
        <taxon>Agaricomycotina</taxon>
        <taxon>Agaricomycetes</taxon>
        <taxon>Agaricomycetidae</taxon>
        <taxon>Agaricales</taxon>
        <taxon>Fistulinaceae</taxon>
        <taxon>Fistulina</taxon>
    </lineage>
</organism>
<dbReference type="InterPro" id="IPR036028">
    <property type="entry name" value="SH3-like_dom_sf"/>
</dbReference>
<dbReference type="GO" id="GO:0005737">
    <property type="term" value="C:cytoplasm"/>
    <property type="evidence" value="ECO:0007669"/>
    <property type="project" value="TreeGrafter"/>
</dbReference>
<dbReference type="AlphaFoldDB" id="A0A0D7A6F5"/>
<dbReference type="Pfam" id="PF00787">
    <property type="entry name" value="PX"/>
    <property type="match status" value="1"/>
</dbReference>
<evidence type="ECO:0000256" key="4">
    <source>
        <dbReference type="SAM" id="MobiDB-lite"/>
    </source>
</evidence>
<dbReference type="InterPro" id="IPR035548">
    <property type="entry name" value="Bem1/Scd2_SH3_1"/>
</dbReference>
<evidence type="ECO:0000256" key="2">
    <source>
        <dbReference type="ARBA" id="ARBA00022737"/>
    </source>
</evidence>
<dbReference type="PROSITE" id="PS50002">
    <property type="entry name" value="SH3"/>
    <property type="match status" value="2"/>
</dbReference>
<feature type="compositionally biased region" description="Basic and acidic residues" evidence="4">
    <location>
        <begin position="502"/>
        <end position="511"/>
    </location>
</feature>
<evidence type="ECO:0000256" key="3">
    <source>
        <dbReference type="PROSITE-ProRule" id="PRU00192"/>
    </source>
</evidence>
<keyword evidence="2" id="KW-0677">Repeat</keyword>
<feature type="region of interest" description="Disordered" evidence="4">
    <location>
        <begin position="1"/>
        <end position="25"/>
    </location>
</feature>
<dbReference type="SUPFAM" id="SSF50044">
    <property type="entry name" value="SH3-domain"/>
    <property type="match status" value="2"/>
</dbReference>
<dbReference type="InterPro" id="IPR035550">
    <property type="entry name" value="Bem1/Scd2_PX"/>
</dbReference>
<reference evidence="7 8" key="1">
    <citation type="journal article" date="2015" name="Fungal Genet. Biol.">
        <title>Evolution of novel wood decay mechanisms in Agaricales revealed by the genome sequences of Fistulina hepatica and Cylindrobasidium torrendii.</title>
        <authorList>
            <person name="Floudas D."/>
            <person name="Held B.W."/>
            <person name="Riley R."/>
            <person name="Nagy L.G."/>
            <person name="Koehler G."/>
            <person name="Ransdell A.S."/>
            <person name="Younus H."/>
            <person name="Chow J."/>
            <person name="Chiniquy J."/>
            <person name="Lipzen A."/>
            <person name="Tritt A."/>
            <person name="Sun H."/>
            <person name="Haridas S."/>
            <person name="LaButti K."/>
            <person name="Ohm R.A."/>
            <person name="Kues U."/>
            <person name="Blanchette R.A."/>
            <person name="Grigoriev I.V."/>
            <person name="Minto R.E."/>
            <person name="Hibbett D.S."/>
        </authorList>
    </citation>
    <scope>NUCLEOTIDE SEQUENCE [LARGE SCALE GENOMIC DNA]</scope>
    <source>
        <strain evidence="7 8">ATCC 64428</strain>
    </source>
</reference>
<feature type="region of interest" description="Disordered" evidence="4">
    <location>
        <begin position="215"/>
        <end position="263"/>
    </location>
</feature>
<dbReference type="Proteomes" id="UP000054144">
    <property type="component" value="Unassembled WGS sequence"/>
</dbReference>